<organism evidence="1 3">
    <name type="scientific">Fusarium culmorum</name>
    <dbReference type="NCBI Taxonomy" id="5516"/>
    <lineage>
        <taxon>Eukaryota</taxon>
        <taxon>Fungi</taxon>
        <taxon>Dikarya</taxon>
        <taxon>Ascomycota</taxon>
        <taxon>Pezizomycotina</taxon>
        <taxon>Sordariomycetes</taxon>
        <taxon>Hypocreomycetidae</taxon>
        <taxon>Hypocreales</taxon>
        <taxon>Nectriaceae</taxon>
        <taxon>Fusarium</taxon>
    </lineage>
</organism>
<gene>
    <name evidence="1" type="ORF">FCULG_00003030</name>
    <name evidence="2" type="ORF">HYE67_008339</name>
</gene>
<proteinExistence type="predicted"/>
<dbReference type="Proteomes" id="UP000663297">
    <property type="component" value="Chromosome 4"/>
</dbReference>
<sequence length="75" mass="8438">MVLSDVRVPSHLPLLLLSRFPSVAYSSDYLGGRSSHYNQGPDYETAQLQNFRSINYVAFSKAQERAGYCLLHTSN</sequence>
<dbReference type="AlphaFoldDB" id="A0A2T4H8P8"/>
<dbReference type="OrthoDB" id="10523478at2759"/>
<dbReference type="EMBL" id="CP064750">
    <property type="protein sequence ID" value="QPC66108.1"/>
    <property type="molecule type" value="Genomic_DNA"/>
</dbReference>
<name>A0A2T4H8P8_FUSCU</name>
<evidence type="ECO:0000313" key="1">
    <source>
        <dbReference type="EMBL" id="PTD12169.1"/>
    </source>
</evidence>
<evidence type="ECO:0000313" key="2">
    <source>
        <dbReference type="EMBL" id="QPC66108.1"/>
    </source>
</evidence>
<reference evidence="2" key="2">
    <citation type="submission" date="2020-11" db="EMBL/GenBank/DDBJ databases">
        <title>The chromosome-scale genome resource for two endophytic Fusarium species: F. culmorum and F. pseudograminearum.</title>
        <authorList>
            <person name="Yuan Z."/>
        </authorList>
    </citation>
    <scope>NUCLEOTIDE SEQUENCE</scope>
    <source>
        <strain evidence="2">Class2-1B</strain>
    </source>
</reference>
<reference evidence="1 3" key="1">
    <citation type="submission" date="2018-02" db="EMBL/GenBank/DDBJ databases">
        <title>Fusarium culmorum secondary metabolites in fungal-bacterial-plant interactions.</title>
        <authorList>
            <person name="Schmidt R."/>
        </authorList>
    </citation>
    <scope>NUCLEOTIDE SEQUENCE [LARGE SCALE GENOMIC DNA]</scope>
    <source>
        <strain evidence="1 3">PV</strain>
    </source>
</reference>
<keyword evidence="3" id="KW-1185">Reference proteome</keyword>
<evidence type="ECO:0000313" key="3">
    <source>
        <dbReference type="Proteomes" id="UP000241587"/>
    </source>
</evidence>
<protein>
    <submittedName>
        <fullName evidence="1">Uncharacterized protein</fullName>
    </submittedName>
</protein>
<dbReference type="Proteomes" id="UP000241587">
    <property type="component" value="Unassembled WGS sequence"/>
</dbReference>
<dbReference type="EMBL" id="PVEM01000001">
    <property type="protein sequence ID" value="PTD12169.1"/>
    <property type="molecule type" value="Genomic_DNA"/>
</dbReference>
<accession>A0A2T4H8P8</accession>